<evidence type="ECO:0008006" key="18">
    <source>
        <dbReference type="Google" id="ProtNLM"/>
    </source>
</evidence>
<keyword evidence="11 14" id="KW-0408">Iron</keyword>
<feature type="binding site" description="axial binding residue" evidence="14">
    <location>
        <position position="441"/>
    </location>
    <ligand>
        <name>heme</name>
        <dbReference type="ChEBI" id="CHEBI:30413"/>
    </ligand>
    <ligandPart>
        <name>Fe</name>
        <dbReference type="ChEBI" id="CHEBI:18248"/>
    </ligandPart>
</feature>
<keyword evidence="17" id="KW-1185">Reference proteome</keyword>
<evidence type="ECO:0000313" key="16">
    <source>
        <dbReference type="EMBL" id="CAG9802381.1"/>
    </source>
</evidence>
<dbReference type="Gene3D" id="1.10.630.10">
    <property type="entry name" value="Cytochrome P450"/>
    <property type="match status" value="1"/>
</dbReference>
<dbReference type="GO" id="GO:0016705">
    <property type="term" value="F:oxidoreductase activity, acting on paired donors, with incorporation or reduction of molecular oxygen"/>
    <property type="evidence" value="ECO:0007669"/>
    <property type="project" value="InterPro"/>
</dbReference>
<comment type="subcellular location">
    <subcellularLocation>
        <location evidence="4">Endoplasmic reticulum membrane</location>
        <topology evidence="4">Peripheral membrane protein</topology>
    </subcellularLocation>
    <subcellularLocation>
        <location evidence="3">Microsome membrane</location>
        <topology evidence="3">Peripheral membrane protein</topology>
    </subcellularLocation>
</comment>
<evidence type="ECO:0000256" key="6">
    <source>
        <dbReference type="ARBA" id="ARBA00022617"/>
    </source>
</evidence>
<dbReference type="InterPro" id="IPR017972">
    <property type="entry name" value="Cyt_P450_CS"/>
</dbReference>
<proteinExistence type="inferred from homology"/>
<keyword evidence="10 15" id="KW-0560">Oxidoreductase</keyword>
<evidence type="ECO:0000256" key="7">
    <source>
        <dbReference type="ARBA" id="ARBA00022723"/>
    </source>
</evidence>
<dbReference type="GO" id="GO:0005789">
    <property type="term" value="C:endoplasmic reticulum membrane"/>
    <property type="evidence" value="ECO:0007669"/>
    <property type="project" value="UniProtKB-SubCell"/>
</dbReference>
<evidence type="ECO:0000313" key="17">
    <source>
        <dbReference type="Proteomes" id="UP001153620"/>
    </source>
</evidence>
<comment type="function">
    <text evidence="2">May be involved in the metabolism of insect hormones and in the breakdown of synthetic insecticides.</text>
</comment>
<accession>A0A9N9WSF5</accession>
<reference evidence="16" key="1">
    <citation type="submission" date="2022-01" db="EMBL/GenBank/DDBJ databases">
        <authorList>
            <person name="King R."/>
        </authorList>
    </citation>
    <scope>NUCLEOTIDE SEQUENCE</scope>
</reference>
<dbReference type="PRINTS" id="PR00463">
    <property type="entry name" value="EP450I"/>
</dbReference>
<evidence type="ECO:0000256" key="1">
    <source>
        <dbReference type="ARBA" id="ARBA00001971"/>
    </source>
</evidence>
<keyword evidence="13" id="KW-0472">Membrane</keyword>
<reference evidence="16" key="2">
    <citation type="submission" date="2022-10" db="EMBL/GenBank/DDBJ databases">
        <authorList>
            <consortium name="ENA_rothamsted_submissions"/>
            <consortium name="culmorum"/>
            <person name="King R."/>
        </authorList>
    </citation>
    <scope>NUCLEOTIDE SEQUENCE</scope>
</reference>
<dbReference type="PANTHER" id="PTHR24291">
    <property type="entry name" value="CYTOCHROME P450 FAMILY 4"/>
    <property type="match status" value="1"/>
</dbReference>
<dbReference type="AlphaFoldDB" id="A0A9N9WSF5"/>
<evidence type="ECO:0000256" key="4">
    <source>
        <dbReference type="ARBA" id="ARBA00004406"/>
    </source>
</evidence>
<keyword evidence="6 14" id="KW-0349">Heme</keyword>
<evidence type="ECO:0000256" key="11">
    <source>
        <dbReference type="ARBA" id="ARBA00023004"/>
    </source>
</evidence>
<keyword evidence="12 15" id="KW-0503">Monooxygenase</keyword>
<dbReference type="Pfam" id="PF00067">
    <property type="entry name" value="p450"/>
    <property type="match status" value="1"/>
</dbReference>
<sequence>MGFVLPLIGFIVLFLIIYALIDAYPKIKLNIPSPPSIPIIGHLHKVIGLDTEQQLKLAQQYSNNTERMMKFWFFNVLAIAPSTPELFQKILSSEECMEKPYIAYRLLTLNNGLLASRFHRWQRDRKFFNNSFKMSTLQSFLPIFNEAADRIVDDMRDNVNCEAFNISPYIFKCTMKMICSTSLGMRINKVENEEAFDKIYHAVNYVIESIASLQNKPVVYPETIYLLTPRAWKHIASAWFLRNFHFKIMSERRKVLDNQDNNNIRDEDSPYYDIFIDQLLKNKGLFTDREIWEHILTILAAGYETSATCLSHCMLFIAMFQDVQQKMFDEINEVFPNGDEEITLDRLGKLQYMERVIKETLRLAPVGPVIFRETRKEFEIEPGLVIPKGVVFILHIYCLHRSKKYWGERAEEFDPDNFLPERVAQRHPATFIPFSFGKRNCIGTRYAMLSMKTILLKFLQRYKVTTNLKYNELRFKSTLTLQLIGKHLVQITERKRHEE</sequence>
<keyword evidence="9" id="KW-0492">Microsome</keyword>
<organism evidence="16 17">
    <name type="scientific">Chironomus riparius</name>
    <dbReference type="NCBI Taxonomy" id="315576"/>
    <lineage>
        <taxon>Eukaryota</taxon>
        <taxon>Metazoa</taxon>
        <taxon>Ecdysozoa</taxon>
        <taxon>Arthropoda</taxon>
        <taxon>Hexapoda</taxon>
        <taxon>Insecta</taxon>
        <taxon>Pterygota</taxon>
        <taxon>Neoptera</taxon>
        <taxon>Endopterygota</taxon>
        <taxon>Diptera</taxon>
        <taxon>Nematocera</taxon>
        <taxon>Chironomoidea</taxon>
        <taxon>Chironomidae</taxon>
        <taxon>Chironominae</taxon>
        <taxon>Chironomus</taxon>
    </lineage>
</organism>
<dbReference type="PRINTS" id="PR00385">
    <property type="entry name" value="P450"/>
</dbReference>
<dbReference type="OrthoDB" id="1470350at2759"/>
<protein>
    <recommendedName>
        <fullName evidence="18">Cytochrome P450</fullName>
    </recommendedName>
</protein>
<keyword evidence="8" id="KW-0256">Endoplasmic reticulum</keyword>
<gene>
    <name evidence="16" type="ORF">CHIRRI_LOCUS5292</name>
</gene>
<evidence type="ECO:0000256" key="5">
    <source>
        <dbReference type="ARBA" id="ARBA00010617"/>
    </source>
</evidence>
<dbReference type="GO" id="GO:0005506">
    <property type="term" value="F:iron ion binding"/>
    <property type="evidence" value="ECO:0007669"/>
    <property type="project" value="InterPro"/>
</dbReference>
<dbReference type="GO" id="GO:0004497">
    <property type="term" value="F:monooxygenase activity"/>
    <property type="evidence" value="ECO:0007669"/>
    <property type="project" value="UniProtKB-KW"/>
</dbReference>
<dbReference type="EMBL" id="OU895878">
    <property type="protein sequence ID" value="CAG9802381.1"/>
    <property type="molecule type" value="Genomic_DNA"/>
</dbReference>
<evidence type="ECO:0000256" key="14">
    <source>
        <dbReference type="PIRSR" id="PIRSR602401-1"/>
    </source>
</evidence>
<dbReference type="PANTHER" id="PTHR24291:SF189">
    <property type="entry name" value="CYTOCHROME P450 4C3-RELATED"/>
    <property type="match status" value="1"/>
</dbReference>
<dbReference type="InterPro" id="IPR050196">
    <property type="entry name" value="Cytochrome_P450_Monoox"/>
</dbReference>
<evidence type="ECO:0000256" key="15">
    <source>
        <dbReference type="RuleBase" id="RU000461"/>
    </source>
</evidence>
<keyword evidence="7 14" id="KW-0479">Metal-binding</keyword>
<evidence type="ECO:0000256" key="10">
    <source>
        <dbReference type="ARBA" id="ARBA00023002"/>
    </source>
</evidence>
<dbReference type="Proteomes" id="UP001153620">
    <property type="component" value="Chromosome 2"/>
</dbReference>
<dbReference type="PROSITE" id="PS00086">
    <property type="entry name" value="CYTOCHROME_P450"/>
    <property type="match status" value="1"/>
</dbReference>
<dbReference type="SUPFAM" id="SSF48264">
    <property type="entry name" value="Cytochrome P450"/>
    <property type="match status" value="1"/>
</dbReference>
<dbReference type="GO" id="GO:0020037">
    <property type="term" value="F:heme binding"/>
    <property type="evidence" value="ECO:0007669"/>
    <property type="project" value="InterPro"/>
</dbReference>
<evidence type="ECO:0000256" key="9">
    <source>
        <dbReference type="ARBA" id="ARBA00022848"/>
    </source>
</evidence>
<evidence type="ECO:0000256" key="12">
    <source>
        <dbReference type="ARBA" id="ARBA00023033"/>
    </source>
</evidence>
<name>A0A9N9WSF5_9DIPT</name>
<evidence type="ECO:0000256" key="13">
    <source>
        <dbReference type="ARBA" id="ARBA00023136"/>
    </source>
</evidence>
<dbReference type="InterPro" id="IPR036396">
    <property type="entry name" value="Cyt_P450_sf"/>
</dbReference>
<evidence type="ECO:0000256" key="3">
    <source>
        <dbReference type="ARBA" id="ARBA00004174"/>
    </source>
</evidence>
<evidence type="ECO:0000256" key="8">
    <source>
        <dbReference type="ARBA" id="ARBA00022824"/>
    </source>
</evidence>
<evidence type="ECO:0000256" key="2">
    <source>
        <dbReference type="ARBA" id="ARBA00003690"/>
    </source>
</evidence>
<comment type="similarity">
    <text evidence="5 15">Belongs to the cytochrome P450 family.</text>
</comment>
<comment type="cofactor">
    <cofactor evidence="1 14">
        <name>heme</name>
        <dbReference type="ChEBI" id="CHEBI:30413"/>
    </cofactor>
</comment>
<dbReference type="InterPro" id="IPR001128">
    <property type="entry name" value="Cyt_P450"/>
</dbReference>
<dbReference type="InterPro" id="IPR002401">
    <property type="entry name" value="Cyt_P450_E_grp-I"/>
</dbReference>